<name>A0A2C6KB54_9APIC</name>
<comment type="similarity">
    <text evidence="3">Belongs to the WD repeat MORG1 family.</text>
</comment>
<dbReference type="RefSeq" id="XP_067916465.1">
    <property type="nucleotide sequence ID" value="XM_068071559.1"/>
</dbReference>
<evidence type="ECO:0000256" key="4">
    <source>
        <dbReference type="PROSITE-ProRule" id="PRU00221"/>
    </source>
</evidence>
<comment type="caution">
    <text evidence="6">The sequence shown here is derived from an EMBL/GenBank/DDBJ whole genome shotgun (WGS) entry which is preliminary data.</text>
</comment>
<dbReference type="Proteomes" id="UP000221165">
    <property type="component" value="Unassembled WGS sequence"/>
</dbReference>
<dbReference type="AlphaFoldDB" id="A0A2C6KB54"/>
<protein>
    <submittedName>
        <fullName evidence="6">Wd g-beta repeat-containing protein</fullName>
    </submittedName>
</protein>
<dbReference type="Gene3D" id="2.130.10.10">
    <property type="entry name" value="YVTN repeat-like/Quinoprotein amine dehydrogenase"/>
    <property type="match status" value="2"/>
</dbReference>
<feature type="compositionally biased region" description="Polar residues" evidence="5">
    <location>
        <begin position="91"/>
        <end position="100"/>
    </location>
</feature>
<keyword evidence="4" id="KW-0853">WD repeat</keyword>
<dbReference type="InterPro" id="IPR036322">
    <property type="entry name" value="WD40_repeat_dom_sf"/>
</dbReference>
<comment type="subcellular location">
    <subcellularLocation>
        <location evidence="1">Cytoplasm</location>
    </subcellularLocation>
</comment>
<dbReference type="PANTHER" id="PTHR22842">
    <property type="entry name" value="WD40 REPEAT PROTEIN"/>
    <property type="match status" value="1"/>
</dbReference>
<evidence type="ECO:0000256" key="1">
    <source>
        <dbReference type="ARBA" id="ARBA00004496"/>
    </source>
</evidence>
<dbReference type="GO" id="GO:0000398">
    <property type="term" value="P:mRNA splicing, via spliceosome"/>
    <property type="evidence" value="ECO:0007669"/>
    <property type="project" value="TreeGrafter"/>
</dbReference>
<evidence type="ECO:0000256" key="2">
    <source>
        <dbReference type="ARBA" id="ARBA00022490"/>
    </source>
</evidence>
<dbReference type="SMART" id="SM00320">
    <property type="entry name" value="WD40"/>
    <property type="match status" value="6"/>
</dbReference>
<organism evidence="6 7">
    <name type="scientific">Cystoisospora suis</name>
    <dbReference type="NCBI Taxonomy" id="483139"/>
    <lineage>
        <taxon>Eukaryota</taxon>
        <taxon>Sar</taxon>
        <taxon>Alveolata</taxon>
        <taxon>Apicomplexa</taxon>
        <taxon>Conoidasida</taxon>
        <taxon>Coccidia</taxon>
        <taxon>Eucoccidiorida</taxon>
        <taxon>Eimeriorina</taxon>
        <taxon>Sarcocystidae</taxon>
        <taxon>Cystoisospora</taxon>
    </lineage>
</organism>
<dbReference type="InterPro" id="IPR051980">
    <property type="entry name" value="WD_repeat_MORG1"/>
</dbReference>
<dbReference type="PROSITE" id="PS50082">
    <property type="entry name" value="WD_REPEATS_2"/>
    <property type="match status" value="1"/>
</dbReference>
<dbReference type="GO" id="GO:0005737">
    <property type="term" value="C:cytoplasm"/>
    <property type="evidence" value="ECO:0007669"/>
    <property type="project" value="UniProtKB-SubCell"/>
</dbReference>
<evidence type="ECO:0000256" key="5">
    <source>
        <dbReference type="SAM" id="MobiDB-lite"/>
    </source>
</evidence>
<dbReference type="InterPro" id="IPR015943">
    <property type="entry name" value="WD40/YVTN_repeat-like_dom_sf"/>
</dbReference>
<dbReference type="GO" id="GO:0071013">
    <property type="term" value="C:catalytic step 2 spliceosome"/>
    <property type="evidence" value="ECO:0007669"/>
    <property type="project" value="TreeGrafter"/>
</dbReference>
<reference evidence="6 7" key="1">
    <citation type="journal article" date="2017" name="Int. J. Parasitol.">
        <title>The genome of the protozoan parasite Cystoisospora suis and a reverse vaccinology approach to identify vaccine candidates.</title>
        <authorList>
            <person name="Palmieri N."/>
            <person name="Shrestha A."/>
            <person name="Ruttkowski B."/>
            <person name="Beck T."/>
            <person name="Vogl C."/>
            <person name="Tomley F."/>
            <person name="Blake D.P."/>
            <person name="Joachim A."/>
        </authorList>
    </citation>
    <scope>NUCLEOTIDE SEQUENCE [LARGE SCALE GENOMIC DNA]</scope>
    <source>
        <strain evidence="6 7">Wien I</strain>
    </source>
</reference>
<accession>A0A2C6KB54</accession>
<gene>
    <name evidence="6" type="ORF">CSUI_011461</name>
</gene>
<feature type="compositionally biased region" description="Low complexity" evidence="5">
    <location>
        <begin position="77"/>
        <end position="89"/>
    </location>
</feature>
<evidence type="ECO:0000313" key="7">
    <source>
        <dbReference type="Proteomes" id="UP000221165"/>
    </source>
</evidence>
<dbReference type="SUPFAM" id="SSF50978">
    <property type="entry name" value="WD40 repeat-like"/>
    <property type="match status" value="1"/>
</dbReference>
<dbReference type="OrthoDB" id="71437at2759"/>
<proteinExistence type="inferred from homology"/>
<dbReference type="GeneID" id="94434770"/>
<keyword evidence="2" id="KW-0963">Cytoplasm</keyword>
<dbReference type="PANTHER" id="PTHR22842:SF3">
    <property type="entry name" value="WD REPEAT DOMAIN-CONTAINING PROTEIN 83"/>
    <property type="match status" value="1"/>
</dbReference>
<dbReference type="EMBL" id="MIGC01011954">
    <property type="protein sequence ID" value="PHJ14729.1"/>
    <property type="molecule type" value="Genomic_DNA"/>
</dbReference>
<evidence type="ECO:0000256" key="3">
    <source>
        <dbReference type="ARBA" id="ARBA00038145"/>
    </source>
</evidence>
<sequence length="385" mass="41321">GGGQAGGHDCVVTCVSSGFGNKTFLSTGVDGRAFLWDIERQQVIKGFPRHRGQLRTCLLLDGVVDQPSNVHRTFNPSGGRSSGLSGDGRNLQRSQGTSYAPSGATSFYSHVAVVAGDDRVVRVFDVRLNNRHGCIQDMRDAKDSITGLLSTGDSLLACSADGCVYEYDIRQGRLHTDEIFQPITSMCLSRDGQSLLLSCSDGLIRLQERSTGEVLFGLSGHSQTQNYRLEVQFALLDLSGLGDRGHSERSSIVRSAGRPLPNRLKEEHSVTNNDSDGDSGHLNDTLPDYRMCVLSGSDDGALVGWDLQRAAVSAADGANGTDDCLVIRRMVHGSSANTFGKVAAEEATRSDLRRAVALLCLQVEEERGWLIAGASDGGINVWSKC</sequence>
<dbReference type="InterPro" id="IPR001680">
    <property type="entry name" value="WD40_rpt"/>
</dbReference>
<dbReference type="Pfam" id="PF00400">
    <property type="entry name" value="WD40"/>
    <property type="match status" value="2"/>
</dbReference>
<feature type="repeat" description="WD" evidence="4">
    <location>
        <begin position="5"/>
        <end position="46"/>
    </location>
</feature>
<feature type="non-terminal residue" evidence="6">
    <location>
        <position position="1"/>
    </location>
</feature>
<dbReference type="VEuPathDB" id="ToxoDB:CSUI_011461"/>
<keyword evidence="7" id="KW-1185">Reference proteome</keyword>
<feature type="region of interest" description="Disordered" evidence="5">
    <location>
        <begin position="71"/>
        <end position="100"/>
    </location>
</feature>
<evidence type="ECO:0000313" key="6">
    <source>
        <dbReference type="EMBL" id="PHJ14729.1"/>
    </source>
</evidence>
<feature type="region of interest" description="Disordered" evidence="5">
    <location>
        <begin position="243"/>
        <end position="281"/>
    </location>
</feature>